<feature type="region of interest" description="Disordered" evidence="2">
    <location>
        <begin position="995"/>
        <end position="1026"/>
    </location>
</feature>
<sequence>MDRPCFQRPSLGFLARYANRVFATEKLPIEPFSSDGTDFISRLSMGPALGYLILACVTRLKLLSLKSAQSLRRVLSTGADKTSILFVASGVVRDIGISADIASLLLHNNQSQELYDALLAIATLTATSIVRGLERETLTPIPFNSACTEDAGLNAFRKMHEFDDFTSVALSLGDLPRSCLCSKMTSRAKSAATYSQNPHRLHHFSILNHATLILLSWMNYLHVKLNNLPRTGSQYYTGFDFNSDELRDFGNSVFGMYKLIANEGNVPINLEPYPDLKEHFLATKGSVDSFFRVTFSKKHDYKLLDFLVFTASFKCPFHDLLLVNDDIFHNPEAVIIVFSELFHYCNDLAYVVAAKDMTKKLTRTKRITLSQKAKMYEPISYERERALSARSLRSTHIVGRMDRSDKSLTEQARRDEEARLAEQARRDEEARLAEQARRDEEARLAEQARRDEEARLAEQANLVTNWSEFEMFCLIAAELLIVFPTSALLQRINSASGELYNKVTTSEFLRDSSIHSELLIEFCKNFRKYILDILDSFDSLFTELYSPHLPSTYNCTVQDTSKCKYLCNYEGDPKYFIHVGLAVLLRQLLFVLGGIFCSTCNMASADLNSFNDLASQELRPYLREPKDSFITMLTSLCALIQRYLIILSACDTSVNVHALKGAPTLPGGETPVTVPFEVYKTNAVGVVLNCIISYSLCIATSLISSFDDISDSLWTYFDGLMAYLNVSYEIGANLIPNTDFILPQRATQLKHFEIIYRNYSKRNVMLAMKALRNAYVSKTIALRQAEKLHNFVPWSVLNGLNIGELDFNSTDISICTRTYYWVTVLEGLVEEIGFLLEDIKSTATEGFAITPGEDRFSNTRLDATVTQAPTNCLFVAPMQRTTFQYVCDTITLLFKRLYQMNNISIERSLLSQLLAVLIHHQDFGLAKLLEGADILLLSKLNITDPKQLIAMLRVFAKRTQSTILFSNPFSSLNIHKNKVDLLTIQPPDGHTVYLKLPHDSSSNDSSGDGANDTKHDATEDTKDTSAQQAFNEASSNYHIQALKPLMNRFKEIAFSYNNEPDLLRLFGKVFKIFFGSFPLEFSNVLLESVAMSQILIDLYKNGPYPGLFYILLPLTPYIALADKDVIYEQLWRYIEGECANVKGFIMELLKTQNEQERSMDNILDSKKFIDQMILSVEIATVFAESCSDEQDSENILQYLVRSSVLFKTIMTSKSTTVLSFAHSYIILIKTLLSNEATIAGVGKTGCTVIFDFLTSLTEHVKTLKHIQCIELAIAALKKMCDILEKGTLDTVLMEKEDWNKVCCTLIQIASELSVKAYAMDALIDILVVGVSKAHVSKAVLSPLSESRLTAAQREKLKGLK</sequence>
<feature type="compositionally biased region" description="Basic and acidic residues" evidence="2">
    <location>
        <begin position="1011"/>
        <end position="1023"/>
    </location>
</feature>
<evidence type="ECO:0000256" key="2">
    <source>
        <dbReference type="SAM" id="MobiDB-lite"/>
    </source>
</evidence>
<name>C6LYV8_GIAIB</name>
<comment type="caution">
    <text evidence="3">The sequence shown here is derived from an EMBL/GenBank/DDBJ whole genome shotgun (WGS) entry which is preliminary data.</text>
</comment>
<dbReference type="PANTHER" id="PTHR14754">
    <property type="entry name" value="TRANSCRIPTION ELONGATION FACTOR A"/>
    <property type="match status" value="1"/>
</dbReference>
<dbReference type="GO" id="GO:0005634">
    <property type="term" value="C:nucleus"/>
    <property type="evidence" value="ECO:0007669"/>
    <property type="project" value="TreeGrafter"/>
</dbReference>
<proteinExistence type="predicted"/>
<accession>C6LYV8</accession>
<dbReference type="EMBL" id="ACGJ01002917">
    <property type="protein sequence ID" value="EES98797.1"/>
    <property type="molecule type" value="Genomic_DNA"/>
</dbReference>
<organism evidence="3 4">
    <name type="scientific">Giardia intestinalis (strain ATCC 50581 / GS clone H7)</name>
    <name type="common">Giardia lamblia</name>
    <dbReference type="NCBI Taxonomy" id="598745"/>
    <lineage>
        <taxon>Eukaryota</taxon>
        <taxon>Metamonada</taxon>
        <taxon>Diplomonadida</taxon>
        <taxon>Hexamitidae</taxon>
        <taxon>Giardiinae</taxon>
        <taxon>Giardia</taxon>
    </lineage>
</organism>
<reference evidence="3 4" key="1">
    <citation type="journal article" date="2009" name="PLoS Pathog.">
        <title>Draft genome sequencing of giardia intestinalis assemblage B isolate GS: is human giardiasis caused by two different species?</title>
        <authorList>
            <person name="Franzen O."/>
            <person name="Jerlstrom-Hultqvist J."/>
            <person name="Castro E."/>
            <person name="Sherwood E."/>
            <person name="Ankarklev J."/>
            <person name="Reiner D.S."/>
            <person name="Palm D."/>
            <person name="Andersson J.O."/>
            <person name="Andersson B."/>
            <person name="Svard S.G."/>
        </authorList>
    </citation>
    <scope>NUCLEOTIDE SEQUENCE [LARGE SCALE GENOMIC DNA]</scope>
    <source>
        <strain evidence="4">ATCC 50581 / GS clone H7</strain>
    </source>
</reference>
<feature type="coiled-coil region" evidence="1">
    <location>
        <begin position="418"/>
        <end position="450"/>
    </location>
</feature>
<dbReference type="VEuPathDB" id="GiardiaDB:GL50581_3987"/>
<evidence type="ECO:0000313" key="3">
    <source>
        <dbReference type="EMBL" id="EES98797.1"/>
    </source>
</evidence>
<dbReference type="Proteomes" id="UP000002488">
    <property type="component" value="Unassembled WGS sequence"/>
</dbReference>
<keyword evidence="1" id="KW-0175">Coiled coil</keyword>
<evidence type="ECO:0000313" key="4">
    <source>
        <dbReference type="Proteomes" id="UP000002488"/>
    </source>
</evidence>
<dbReference type="PANTHER" id="PTHR14754:SF34">
    <property type="entry name" value="TRICHOHYALIN"/>
    <property type="match status" value="1"/>
</dbReference>
<gene>
    <name evidence="3" type="ORF">GL50581_3987</name>
</gene>
<feature type="compositionally biased region" description="Low complexity" evidence="2">
    <location>
        <begin position="999"/>
        <end position="1010"/>
    </location>
</feature>
<dbReference type="OMA" id="RFKEIAF"/>
<evidence type="ECO:0000256" key="1">
    <source>
        <dbReference type="SAM" id="Coils"/>
    </source>
</evidence>
<dbReference type="OrthoDB" id="10258061at2759"/>
<protein>
    <submittedName>
        <fullName evidence="3">Uncharacterized protein</fullName>
    </submittedName>
</protein>